<dbReference type="CDD" id="cd00047">
    <property type="entry name" value="PTPc"/>
    <property type="match status" value="1"/>
</dbReference>
<dbReference type="Pfam" id="PF00102">
    <property type="entry name" value="Y_phosphatase"/>
    <property type="match status" value="2"/>
</dbReference>
<dbReference type="SMART" id="SM00404">
    <property type="entry name" value="PTPc_motif"/>
    <property type="match status" value="2"/>
</dbReference>
<evidence type="ECO:0000313" key="7">
    <source>
        <dbReference type="EnsemblMetazoa" id="G9397.1:cds"/>
    </source>
</evidence>
<proteinExistence type="inferred from homology"/>
<feature type="domain" description="Tyrosine specific protein phosphatases" evidence="6">
    <location>
        <begin position="436"/>
        <end position="483"/>
    </location>
</feature>
<dbReference type="PANTHER" id="PTHR19134:SF562">
    <property type="entry name" value="PROTEIN-TYROSINE-PHOSPHATASE"/>
    <property type="match status" value="1"/>
</dbReference>
<organism evidence="7 8">
    <name type="scientific">Magallana gigas</name>
    <name type="common">Pacific oyster</name>
    <name type="synonym">Crassostrea gigas</name>
    <dbReference type="NCBI Taxonomy" id="29159"/>
    <lineage>
        <taxon>Eukaryota</taxon>
        <taxon>Metazoa</taxon>
        <taxon>Spiralia</taxon>
        <taxon>Lophotrochozoa</taxon>
        <taxon>Mollusca</taxon>
        <taxon>Bivalvia</taxon>
        <taxon>Autobranchia</taxon>
        <taxon>Pteriomorphia</taxon>
        <taxon>Ostreida</taxon>
        <taxon>Ostreoidea</taxon>
        <taxon>Ostreidae</taxon>
        <taxon>Magallana</taxon>
    </lineage>
</organism>
<dbReference type="Gene3D" id="3.90.190.10">
    <property type="entry name" value="Protein tyrosine phosphatase superfamily"/>
    <property type="match status" value="2"/>
</dbReference>
<keyword evidence="8" id="KW-1185">Reference proteome</keyword>
<dbReference type="CDD" id="cd00055">
    <property type="entry name" value="EGF_Lam"/>
    <property type="match status" value="1"/>
</dbReference>
<feature type="domain" description="Tyrosine specific protein phosphatases" evidence="6">
    <location>
        <begin position="686"/>
        <end position="752"/>
    </location>
</feature>
<dbReference type="SMART" id="SM00194">
    <property type="entry name" value="PTPc"/>
    <property type="match status" value="1"/>
</dbReference>
<dbReference type="InterPro" id="IPR009030">
    <property type="entry name" value="Growth_fac_rcpt_cys_sf"/>
</dbReference>
<evidence type="ECO:0000313" key="8">
    <source>
        <dbReference type="Proteomes" id="UP000005408"/>
    </source>
</evidence>
<protein>
    <recommendedName>
        <fullName evidence="2">protein-tyrosine-phosphatase</fullName>
        <ecNumber evidence="2">3.1.3.48</ecNumber>
    </recommendedName>
</protein>
<reference evidence="7" key="1">
    <citation type="submission" date="2022-08" db="UniProtKB">
        <authorList>
            <consortium name="EnsemblMetazoa"/>
        </authorList>
    </citation>
    <scope>IDENTIFICATION</scope>
    <source>
        <strain evidence="7">05x7-T-G4-1.051#20</strain>
    </source>
</reference>
<dbReference type="InterPro" id="IPR000242">
    <property type="entry name" value="PTP_cat"/>
</dbReference>
<dbReference type="PRINTS" id="PR00700">
    <property type="entry name" value="PRTYPHPHTASE"/>
</dbReference>
<evidence type="ECO:0000256" key="1">
    <source>
        <dbReference type="ARBA" id="ARBA00009580"/>
    </source>
</evidence>
<comment type="similarity">
    <text evidence="1">Belongs to the protein-tyrosine phosphatase family.</text>
</comment>
<sequence length="774" mass="87975">MAGFFLYVSNTTLKKDGHLCFHEIQTAPGTPLPDQKINCSVLGRYVIYYNDRLPNITYPSYYSQSAFNELCEVEVYGCNRTFGDNCSNHCPFNCLYGQCHLLTGQCYSCVPGYQGQDCNQECENGKYGFNCENNCGHCQQNTQCHNVNGSCLQCCFPGYIGPSCNLSPDTAFNLSNIYQNIQIDDTATARGNEKTADDDNDVDIDEKIHNENPYGDVYQNEKTIPYVDVGNLGNDIIEKSKSENDGFKKEYATLLYGERYPCNVAKRTENIPRNRFKTTFPYDHSRVVLVSANTDYINANYIDGLNREKQYIAAQGPKPNTVSDFWCMVWQGDVNQIIMLTNLKEGRKLKCAQNWPDQNATMTCENVVLTAMEERHYAYYVVRKIKMTHKKLKISKTITQCQYTAWPDHGTPYPLSLLLFLCHVTRDFSFQGHGKGKGRTGTYIAIDVLYEAGKIDKKINIAEYVNKMRQNRMIMVQTYEQYRTIFLTLHEMFKAPAVALNATGFLKKTADKKGAVTWKRVPVRPHYKDLDYKMTSQVQGARSTIRPLDKYIIYLTSNVTKRGNYINAIAVPSFTKENAFIITHCQAPENAVDFLRLITDYDCELVVSMEPLQEVESITQWLPTSTNPKIVSPFTLHLQQDQASVIGNLKIDIAHIVKGNETWSVNITEPSSRLTVDSHQTVSQILALVSFSQNIKTNNPIIVVSRDGAALCGVFCAVYNLIQQLTMVDVFSVVRLLQTRRPELCLTLEEYEIIHSALRSFIQSHIGENVYYNH</sequence>
<evidence type="ECO:0000256" key="3">
    <source>
        <dbReference type="ARBA" id="ARBA00022801"/>
    </source>
</evidence>
<keyword evidence="4" id="KW-0904">Protein phosphatase</keyword>
<dbReference type="SUPFAM" id="SSF52799">
    <property type="entry name" value="(Phosphotyrosine protein) phosphatases II"/>
    <property type="match status" value="2"/>
</dbReference>
<evidence type="ECO:0000256" key="4">
    <source>
        <dbReference type="ARBA" id="ARBA00022912"/>
    </source>
</evidence>
<dbReference type="AlphaFoldDB" id="A0A8W8NZ51"/>
<dbReference type="Proteomes" id="UP000005408">
    <property type="component" value="Unassembled WGS sequence"/>
</dbReference>
<dbReference type="PROSITE" id="PS50056">
    <property type="entry name" value="TYR_PHOSPHATASE_2"/>
    <property type="match status" value="2"/>
</dbReference>
<dbReference type="InterPro" id="IPR000387">
    <property type="entry name" value="Tyr_Pase_dom"/>
</dbReference>
<evidence type="ECO:0000259" key="5">
    <source>
        <dbReference type="PROSITE" id="PS50055"/>
    </source>
</evidence>
<dbReference type="PANTHER" id="PTHR19134">
    <property type="entry name" value="RECEPTOR-TYPE TYROSINE-PROTEIN PHOSPHATASE"/>
    <property type="match status" value="1"/>
</dbReference>
<evidence type="ECO:0000259" key="6">
    <source>
        <dbReference type="PROSITE" id="PS50056"/>
    </source>
</evidence>
<dbReference type="Gene3D" id="2.170.300.10">
    <property type="entry name" value="Tie2 ligand-binding domain superfamily"/>
    <property type="match status" value="1"/>
</dbReference>
<dbReference type="PROSITE" id="PS50055">
    <property type="entry name" value="TYR_PHOSPHATASE_PTP"/>
    <property type="match status" value="2"/>
</dbReference>
<dbReference type="SUPFAM" id="SSF57184">
    <property type="entry name" value="Growth factor receptor domain"/>
    <property type="match status" value="1"/>
</dbReference>
<dbReference type="InterPro" id="IPR050348">
    <property type="entry name" value="Protein-Tyr_Phosphatase"/>
</dbReference>
<dbReference type="InterPro" id="IPR002049">
    <property type="entry name" value="LE_dom"/>
</dbReference>
<keyword evidence="3" id="KW-0378">Hydrolase</keyword>
<dbReference type="InterPro" id="IPR003595">
    <property type="entry name" value="Tyr_Pase_cat"/>
</dbReference>
<dbReference type="GO" id="GO:0004725">
    <property type="term" value="F:protein tyrosine phosphatase activity"/>
    <property type="evidence" value="ECO:0007669"/>
    <property type="project" value="InterPro"/>
</dbReference>
<evidence type="ECO:0000256" key="2">
    <source>
        <dbReference type="ARBA" id="ARBA00013064"/>
    </source>
</evidence>
<feature type="domain" description="Tyrosine-protein phosphatase" evidence="5">
    <location>
        <begin position="247"/>
        <end position="492"/>
    </location>
</feature>
<feature type="domain" description="Tyrosine-protein phosphatase" evidence="5">
    <location>
        <begin position="545"/>
        <end position="761"/>
    </location>
</feature>
<dbReference type="EnsemblMetazoa" id="G9397.1">
    <property type="protein sequence ID" value="G9397.1:cds"/>
    <property type="gene ID" value="G9397"/>
</dbReference>
<dbReference type="InterPro" id="IPR029021">
    <property type="entry name" value="Prot-tyrosine_phosphatase-like"/>
</dbReference>
<name>A0A8W8NZ51_MAGGI</name>
<accession>A0A8W8NZ51</accession>
<dbReference type="EC" id="3.1.3.48" evidence="2"/>